<sequence length="421" mass="47738">MRYIDRIKTFDIDDRIRILKSYLTENPRDGIGAYRYLSHLYVLKNDYKEAEEILKNGIEKNPENLWLQLELGDFYFFTVQDVKRAEEVYKGIFSHFKEPQKSTLSPYRYVLKRLTTIAYNNGNVDEATEFYRLFYEIEPSDFYASDFIKYASLLLKNGNFELAKKVVEVGIKTHPKNRELKEFANQYLGFNYDVYNNSQKSTQKSTIEKIPVKTPLIKEDDNLIEIIKQYALPYARNGDIITISSCVAAIAEGRIYPVDSIKVSKLARFISRFVNQESIPFGGAAPLANPYAMQIAIEEAGALRIVMGFLLGAIGKVFGLNGVFYKVAGEQSALIDDPPAAIPPYDYYIIPGPIDSNKLAKRIRDVIGFEVAIVDANELGRAWVVGKTENVNKEKLEKILSDNPAGNEDEGTPIVIVRGVI</sequence>
<protein>
    <recommendedName>
        <fullName evidence="2">Coenzyme F420:L-glutamate ligase-like domain-containing protein</fullName>
    </recommendedName>
</protein>
<name>A0A2J6WF79_9BACT</name>
<dbReference type="PROSITE" id="PS50005">
    <property type="entry name" value="TPR"/>
    <property type="match status" value="1"/>
</dbReference>
<comment type="caution">
    <text evidence="3">The sequence shown here is derived from an EMBL/GenBank/DDBJ whole genome shotgun (WGS) entry which is preliminary data.</text>
</comment>
<dbReference type="Pfam" id="PF01996">
    <property type="entry name" value="F420_ligase"/>
    <property type="match status" value="1"/>
</dbReference>
<organism evidence="3 4">
    <name type="scientific">Caldisericum exile</name>
    <dbReference type="NCBI Taxonomy" id="693075"/>
    <lineage>
        <taxon>Bacteria</taxon>
        <taxon>Pseudomonadati</taxon>
        <taxon>Caldisericota/Cryosericota group</taxon>
        <taxon>Caldisericota</taxon>
        <taxon>Caldisericia</taxon>
        <taxon>Caldisericales</taxon>
        <taxon>Caldisericaceae</taxon>
        <taxon>Caldisericum</taxon>
    </lineage>
</organism>
<evidence type="ECO:0000313" key="4">
    <source>
        <dbReference type="Proteomes" id="UP000237040"/>
    </source>
</evidence>
<reference evidence="3 4" key="1">
    <citation type="submission" date="2018-01" db="EMBL/GenBank/DDBJ databases">
        <title>Metagenomic assembled genomes from two thermal pools in the Uzon Caldera, Kamchatka, Russia.</title>
        <authorList>
            <person name="Wilkins L."/>
            <person name="Ettinger C."/>
        </authorList>
    </citation>
    <scope>NUCLEOTIDE SEQUENCE [LARGE SCALE GENOMIC DNA]</scope>
    <source>
        <strain evidence="3">ZAV-07</strain>
    </source>
</reference>
<gene>
    <name evidence="3" type="ORF">C0189_01895</name>
</gene>
<dbReference type="Proteomes" id="UP000237040">
    <property type="component" value="Unassembled WGS sequence"/>
</dbReference>
<keyword evidence="1" id="KW-0802">TPR repeat</keyword>
<proteinExistence type="predicted"/>
<dbReference type="Gene3D" id="3.30.1330.100">
    <property type="entry name" value="CofE-like"/>
    <property type="match status" value="1"/>
</dbReference>
<dbReference type="Gene3D" id="1.25.40.10">
    <property type="entry name" value="Tetratricopeptide repeat domain"/>
    <property type="match status" value="1"/>
</dbReference>
<evidence type="ECO:0000256" key="1">
    <source>
        <dbReference type="PROSITE-ProRule" id="PRU00339"/>
    </source>
</evidence>
<dbReference type="EMBL" id="PNIL01000027">
    <property type="protein sequence ID" value="PMP68158.1"/>
    <property type="molecule type" value="Genomic_DNA"/>
</dbReference>
<dbReference type="SUPFAM" id="SSF81901">
    <property type="entry name" value="HCP-like"/>
    <property type="match status" value="1"/>
</dbReference>
<evidence type="ECO:0000313" key="3">
    <source>
        <dbReference type="EMBL" id="PMP68158.1"/>
    </source>
</evidence>
<dbReference type="InterPro" id="IPR002847">
    <property type="entry name" value="F420-0_gamma-glut_ligase-dom"/>
</dbReference>
<feature type="domain" description="Coenzyme F420:L-glutamate ligase-like" evidence="2">
    <location>
        <begin position="212"/>
        <end position="387"/>
    </location>
</feature>
<evidence type="ECO:0000259" key="2">
    <source>
        <dbReference type="Pfam" id="PF01996"/>
    </source>
</evidence>
<accession>A0A2J6WF79</accession>
<dbReference type="InterPro" id="IPR019734">
    <property type="entry name" value="TPR_rpt"/>
</dbReference>
<dbReference type="AlphaFoldDB" id="A0A2J6WF79"/>
<feature type="repeat" description="TPR" evidence="1">
    <location>
        <begin position="31"/>
        <end position="64"/>
    </location>
</feature>
<dbReference type="InterPro" id="IPR011990">
    <property type="entry name" value="TPR-like_helical_dom_sf"/>
</dbReference>
<dbReference type="SUPFAM" id="SSF144010">
    <property type="entry name" value="CofE-like"/>
    <property type="match status" value="1"/>
</dbReference>
<dbReference type="SMART" id="SM00028">
    <property type="entry name" value="TPR"/>
    <property type="match status" value="2"/>
</dbReference>